<organism evidence="2 3">
    <name type="scientific">Aequorivita soesokkakensis</name>
    <dbReference type="NCBI Taxonomy" id="1385699"/>
    <lineage>
        <taxon>Bacteria</taxon>
        <taxon>Pseudomonadati</taxon>
        <taxon>Bacteroidota</taxon>
        <taxon>Flavobacteriia</taxon>
        <taxon>Flavobacteriales</taxon>
        <taxon>Flavobacteriaceae</taxon>
        <taxon>Aequorivita</taxon>
    </lineage>
</organism>
<proteinExistence type="predicted"/>
<name>A0A1A9LI06_9FLAO</name>
<feature type="transmembrane region" description="Helical" evidence="1">
    <location>
        <begin position="6"/>
        <end position="26"/>
    </location>
</feature>
<accession>A0A1A9LI06</accession>
<comment type="caution">
    <text evidence="2">The sequence shown here is derived from an EMBL/GenBank/DDBJ whole genome shotgun (WGS) entry which is preliminary data.</text>
</comment>
<protein>
    <submittedName>
        <fullName evidence="2">Uncharacterized protein</fullName>
    </submittedName>
</protein>
<sequence length="62" mass="7318">MFTTGQLIFAILFFVAFVGILIYSYRGDKKLHKKYYKGSLWILLGFILFIVFLLAIKTYMKN</sequence>
<evidence type="ECO:0000313" key="2">
    <source>
        <dbReference type="EMBL" id="OAD92135.1"/>
    </source>
</evidence>
<dbReference type="STRING" id="1385699.A7A78_09420"/>
<keyword evidence="1" id="KW-0472">Membrane</keyword>
<feature type="transmembrane region" description="Helical" evidence="1">
    <location>
        <begin position="38"/>
        <end position="56"/>
    </location>
</feature>
<keyword evidence="3" id="KW-1185">Reference proteome</keyword>
<dbReference type="AlphaFoldDB" id="A0A1A9LI06"/>
<keyword evidence="1" id="KW-0812">Transmembrane</keyword>
<evidence type="ECO:0000256" key="1">
    <source>
        <dbReference type="SAM" id="Phobius"/>
    </source>
</evidence>
<dbReference type="Proteomes" id="UP000077552">
    <property type="component" value="Unassembled WGS sequence"/>
</dbReference>
<reference evidence="2 3" key="1">
    <citation type="submission" date="2016-05" db="EMBL/GenBank/DDBJ databases">
        <title>Genome sequencing of Vitellibacter soesokkakensis RSSK-12.</title>
        <authorList>
            <person name="Thevarajoo S."/>
            <person name="Selvaratnam C."/>
            <person name="Goh K.M."/>
            <person name="Chan K.-G."/>
            <person name="Chong C.S."/>
        </authorList>
    </citation>
    <scope>NUCLEOTIDE SEQUENCE [LARGE SCALE GENOMIC DNA]</scope>
    <source>
        <strain evidence="2 3">RSSK-12</strain>
    </source>
</reference>
<evidence type="ECO:0000313" key="3">
    <source>
        <dbReference type="Proteomes" id="UP000077552"/>
    </source>
</evidence>
<keyword evidence="1" id="KW-1133">Transmembrane helix</keyword>
<gene>
    <name evidence="2" type="ORF">A7A78_09420</name>
</gene>
<dbReference type="OrthoDB" id="1179726at2"/>
<dbReference type="EMBL" id="LXIE01000004">
    <property type="protein sequence ID" value="OAD92135.1"/>
    <property type="molecule type" value="Genomic_DNA"/>
</dbReference>